<dbReference type="GeneID" id="19168105"/>
<evidence type="ECO:0000313" key="7">
    <source>
        <dbReference type="Proteomes" id="UP000019478"/>
    </source>
</evidence>
<name>W9YCQ1_9EURO</name>
<comment type="caution">
    <text evidence="6">The sequence shown here is derived from an EMBL/GenBank/DDBJ whole genome shotgun (WGS) entry which is preliminary data.</text>
</comment>
<keyword evidence="7" id="KW-1185">Reference proteome</keyword>
<dbReference type="GO" id="GO:0046872">
    <property type="term" value="F:metal ion binding"/>
    <property type="evidence" value="ECO:0007669"/>
    <property type="project" value="UniProtKB-KW"/>
</dbReference>
<evidence type="ECO:0008006" key="8">
    <source>
        <dbReference type="Google" id="ProtNLM"/>
    </source>
</evidence>
<keyword evidence="3" id="KW-0805">Transcription regulation</keyword>
<evidence type="ECO:0000256" key="3">
    <source>
        <dbReference type="ARBA" id="ARBA00023015"/>
    </source>
</evidence>
<dbReference type="HOGENOM" id="CLU_044368_1_0_1"/>
<protein>
    <recommendedName>
        <fullName evidence="8">Transcription factor domain-containing protein</fullName>
    </recommendedName>
</protein>
<dbReference type="eggNOG" id="ENOG502SNS1">
    <property type="taxonomic scope" value="Eukaryota"/>
</dbReference>
<dbReference type="Proteomes" id="UP000019478">
    <property type="component" value="Unassembled WGS sequence"/>
</dbReference>
<dbReference type="STRING" id="1182542.W9YCQ1"/>
<dbReference type="RefSeq" id="XP_007732305.1">
    <property type="nucleotide sequence ID" value="XM_007734115.1"/>
</dbReference>
<gene>
    <name evidence="6" type="ORF">A1O3_03983</name>
</gene>
<sequence>MTFHVRLPMSSPVAQQNATYILQMIRPFPNMMTRKDTLPPFIHHSLGSTDSGLAFPEPLANCMSIARMFVWRTSETREFVWETIWSEQRKLADKAASYTPEDLLASLQACNIYVIMRMVDYSPEHAEKDLETMLWCYRISDRLINSLDGEFGVSEHDRPNQMWKDWIFVESQRRYLSVWFLLTRLISMRTGIGCPYVDAYLSLPLPAPRSLWEAASAEAWKAEYDCTYTTPELPRLRTFGELVEAQKPTNYTQFMHKLDLWNADADSLGMMLTLATAIMK</sequence>
<evidence type="ECO:0000256" key="1">
    <source>
        <dbReference type="ARBA" id="ARBA00022723"/>
    </source>
</evidence>
<proteinExistence type="predicted"/>
<keyword evidence="2" id="KW-0862">Zinc</keyword>
<evidence type="ECO:0000256" key="5">
    <source>
        <dbReference type="ARBA" id="ARBA00023242"/>
    </source>
</evidence>
<reference evidence="6 7" key="1">
    <citation type="submission" date="2013-03" db="EMBL/GenBank/DDBJ databases">
        <title>The Genome Sequence of Capronia epimyces CBS 606.96.</title>
        <authorList>
            <consortium name="The Broad Institute Genomics Platform"/>
            <person name="Cuomo C."/>
            <person name="de Hoog S."/>
            <person name="Gorbushina A."/>
            <person name="Walker B."/>
            <person name="Young S.K."/>
            <person name="Zeng Q."/>
            <person name="Gargeya S."/>
            <person name="Fitzgerald M."/>
            <person name="Haas B."/>
            <person name="Abouelleil A."/>
            <person name="Allen A.W."/>
            <person name="Alvarado L."/>
            <person name="Arachchi H.M."/>
            <person name="Berlin A.M."/>
            <person name="Chapman S.B."/>
            <person name="Gainer-Dewar J."/>
            <person name="Goldberg J."/>
            <person name="Griggs A."/>
            <person name="Gujja S."/>
            <person name="Hansen M."/>
            <person name="Howarth C."/>
            <person name="Imamovic A."/>
            <person name="Ireland A."/>
            <person name="Larimer J."/>
            <person name="McCowan C."/>
            <person name="Murphy C."/>
            <person name="Pearson M."/>
            <person name="Poon T.W."/>
            <person name="Priest M."/>
            <person name="Roberts A."/>
            <person name="Saif S."/>
            <person name="Shea T."/>
            <person name="Sisk P."/>
            <person name="Sykes S."/>
            <person name="Wortman J."/>
            <person name="Nusbaum C."/>
            <person name="Birren B."/>
        </authorList>
    </citation>
    <scope>NUCLEOTIDE SEQUENCE [LARGE SCALE GENOMIC DNA]</scope>
    <source>
        <strain evidence="6 7">CBS 606.96</strain>
    </source>
</reference>
<dbReference type="PANTHER" id="PTHR47660:SF3">
    <property type="entry name" value="FINGER DOMAIN PROTEIN, PUTATIVE (AFU_ORTHOLOGUE AFUA_4G03310)-RELATED"/>
    <property type="match status" value="1"/>
</dbReference>
<accession>W9YCQ1</accession>
<evidence type="ECO:0000313" key="6">
    <source>
        <dbReference type="EMBL" id="EXJ87026.1"/>
    </source>
</evidence>
<keyword evidence="4" id="KW-0804">Transcription</keyword>
<organism evidence="6 7">
    <name type="scientific">Capronia epimyces CBS 606.96</name>
    <dbReference type="NCBI Taxonomy" id="1182542"/>
    <lineage>
        <taxon>Eukaryota</taxon>
        <taxon>Fungi</taxon>
        <taxon>Dikarya</taxon>
        <taxon>Ascomycota</taxon>
        <taxon>Pezizomycotina</taxon>
        <taxon>Eurotiomycetes</taxon>
        <taxon>Chaetothyriomycetidae</taxon>
        <taxon>Chaetothyriales</taxon>
        <taxon>Herpotrichiellaceae</taxon>
        <taxon>Capronia</taxon>
    </lineage>
</organism>
<dbReference type="OrthoDB" id="5423818at2759"/>
<evidence type="ECO:0000256" key="4">
    <source>
        <dbReference type="ARBA" id="ARBA00023163"/>
    </source>
</evidence>
<evidence type="ECO:0000256" key="2">
    <source>
        <dbReference type="ARBA" id="ARBA00022833"/>
    </source>
</evidence>
<dbReference type="EMBL" id="AMGY01000003">
    <property type="protein sequence ID" value="EXJ87026.1"/>
    <property type="molecule type" value="Genomic_DNA"/>
</dbReference>
<keyword evidence="1" id="KW-0479">Metal-binding</keyword>
<keyword evidence="5" id="KW-0539">Nucleus</keyword>
<dbReference type="AlphaFoldDB" id="W9YCQ1"/>
<dbReference type="PANTHER" id="PTHR47660">
    <property type="entry name" value="TRANSCRIPTION FACTOR WITH C2H2 AND ZN(2)-CYS(6) DNA BINDING DOMAIN (EUROFUNG)-RELATED-RELATED"/>
    <property type="match status" value="1"/>
</dbReference>